<organism evidence="5 6">
    <name type="scientific">Haloarchaeobius litoreus</name>
    <dbReference type="NCBI Taxonomy" id="755306"/>
    <lineage>
        <taxon>Archaea</taxon>
        <taxon>Methanobacteriati</taxon>
        <taxon>Methanobacteriota</taxon>
        <taxon>Stenosarchaea group</taxon>
        <taxon>Halobacteria</taxon>
        <taxon>Halobacteriales</taxon>
        <taxon>Halorubellaceae</taxon>
        <taxon>Haloarchaeobius</taxon>
    </lineage>
</organism>
<name>A0ABD6DFB5_9EURY</name>
<evidence type="ECO:0000256" key="1">
    <source>
        <dbReference type="ARBA" id="ARBA00023015"/>
    </source>
</evidence>
<dbReference type="Proteomes" id="UP001597034">
    <property type="component" value="Unassembled WGS sequence"/>
</dbReference>
<evidence type="ECO:0000256" key="2">
    <source>
        <dbReference type="ARBA" id="ARBA00023163"/>
    </source>
</evidence>
<proteinExistence type="predicted"/>
<dbReference type="InterPro" id="IPR056493">
    <property type="entry name" value="HVO_0513_N"/>
</dbReference>
<protein>
    <submittedName>
        <fullName evidence="5">Helix-turn-helix domain-containing protein</fullName>
    </submittedName>
</protein>
<reference evidence="5 6" key="1">
    <citation type="journal article" date="2019" name="Int. J. Syst. Evol. Microbiol.">
        <title>The Global Catalogue of Microorganisms (GCM) 10K type strain sequencing project: providing services to taxonomists for standard genome sequencing and annotation.</title>
        <authorList>
            <consortium name="The Broad Institute Genomics Platform"/>
            <consortium name="The Broad Institute Genome Sequencing Center for Infectious Disease"/>
            <person name="Wu L."/>
            <person name="Ma J."/>
        </authorList>
    </citation>
    <scope>NUCLEOTIDE SEQUENCE [LARGE SCALE GENOMIC DNA]</scope>
    <source>
        <strain evidence="5 6">CGMCC 1.10390</strain>
    </source>
</reference>
<comment type="caution">
    <text evidence="5">The sequence shown here is derived from an EMBL/GenBank/DDBJ whole genome shotgun (WGS) entry which is preliminary data.</text>
</comment>
<dbReference type="PANTHER" id="PTHR34236">
    <property type="entry name" value="DIMETHYL SULFOXIDE REDUCTASE TRANSCRIPTIONAL ACTIVATOR"/>
    <property type="match status" value="1"/>
</dbReference>
<keyword evidence="2" id="KW-0804">Transcription</keyword>
<feature type="domain" description="HTH bat-type" evidence="3">
    <location>
        <begin position="157"/>
        <end position="207"/>
    </location>
</feature>
<evidence type="ECO:0000259" key="3">
    <source>
        <dbReference type="Pfam" id="PF04967"/>
    </source>
</evidence>
<dbReference type="AlphaFoldDB" id="A0ABD6DFB5"/>
<dbReference type="RefSeq" id="WP_256399904.1">
    <property type="nucleotide sequence ID" value="NZ_JANHJR010000002.1"/>
</dbReference>
<dbReference type="InterPro" id="IPR007050">
    <property type="entry name" value="HTH_bacterioopsin"/>
</dbReference>
<feature type="domain" description="HVO-0513-like N-terminal" evidence="4">
    <location>
        <begin position="16"/>
        <end position="145"/>
    </location>
</feature>
<dbReference type="PANTHER" id="PTHR34236:SF1">
    <property type="entry name" value="DIMETHYL SULFOXIDE REDUCTASE TRANSCRIPTIONAL ACTIVATOR"/>
    <property type="match status" value="1"/>
</dbReference>
<evidence type="ECO:0000313" key="5">
    <source>
        <dbReference type="EMBL" id="MFD1644642.1"/>
    </source>
</evidence>
<dbReference type="EMBL" id="JBHUDO010000001">
    <property type="protein sequence ID" value="MFD1644642.1"/>
    <property type="molecule type" value="Genomic_DNA"/>
</dbReference>
<keyword evidence="1" id="KW-0805">Transcription regulation</keyword>
<evidence type="ECO:0000313" key="6">
    <source>
        <dbReference type="Proteomes" id="UP001597034"/>
    </source>
</evidence>
<dbReference type="Pfam" id="PF04967">
    <property type="entry name" value="HTH_10"/>
    <property type="match status" value="1"/>
</dbReference>
<keyword evidence="6" id="KW-1185">Reference proteome</keyword>
<dbReference type="Pfam" id="PF24278">
    <property type="entry name" value="HVO_0513_N"/>
    <property type="match status" value="1"/>
</dbReference>
<gene>
    <name evidence="5" type="ORF">ACFSBL_03000</name>
</gene>
<accession>A0ABD6DFB5</accession>
<sequence length="218" mass="23518">MRRVTFAVDYPPSLAHPMHRRLDESAVSRAELLMWGPMDTVTTLAWYDGTPGAVRSLLDPVESITAVDLVAGDGGTYAFVHQTEYELGAPVLDLVADSGVVFLPPVTFEAGGRARVEAVGESEFLAEFHADLREHVDATVERVADFRRWSTPAVDVTPRRHEALAAAVAVGYYDVPRTGSVADVAAELDCAASTAGELLRKGEAALVRGFVGRPRRQS</sequence>
<evidence type="ECO:0000259" key="4">
    <source>
        <dbReference type="Pfam" id="PF24278"/>
    </source>
</evidence>